<dbReference type="OrthoDB" id="422362at2759"/>
<dbReference type="InterPro" id="IPR006560">
    <property type="entry name" value="AWS_dom"/>
</dbReference>
<keyword evidence="10" id="KW-0862">Zinc</keyword>
<feature type="region of interest" description="Disordered" evidence="12">
    <location>
        <begin position="503"/>
        <end position="529"/>
    </location>
</feature>
<keyword evidence="8" id="KW-0479">Metal-binding</keyword>
<sequence>MPSVTAMGHFEMATTVSNSSHVATPDSNLSANKQDVESEKFLSSQNGLPGDIKIKDTSCFLSESPTCTTVLTSLNGYWKQSVLGEPVNSEVFQEFSEPVSPTVSSATDEEEEESRPKNQPRLRKNESISSTDEDSGDDRTRNVSQLFKAPRSIPMNGVESRVHRFQGNLSLVKYARLRAERAKLLASQNKNKKKILSLLGNKSKISELLEDKRQPWNVGELVWARPKHPIALPWWPAIIVQRPRKLKVQTIQSQVLRGTYTNNVPEFRICLLGPIRPESLLSVSQTRLRLYSGRDEFDKFMRESVMQSENKIKTLCQFVIQPNLQPAWQLAREIAEAARLNKPDPMGRLALFPWATESKFHELTSNQVTARPTSFSVFPRRRKRALRETYDNDLSSSSDDPDHSDTDASEPGSEGHYAISSSASTTSTGPSGRRRLKLRKVARAGRGPGVSDSDNLVSETKNRHGFSLKDLATCFEYEKLRFVHIIPRRIFVCSVCGGAGEQLVSSNPSHSETDPLSAQNVPPGDPASSVDSAQYPLITACVGGCGNYVHPNCARTIEVTPVSKIKQVATTPDLSNQDQSELGSSIVAANAGNLSEPDRSTEPQVPRLASACELCLSGFRRCSICHLTQPCVRPWTLTATPVADSSCPMVADEMSQSTLATPLPGFINNTPTDAAEPVETSNSVVADTPKPVLKDQMIRCSVKSCLRWYHPSCLRKPPFNALVRDRKAGAFSCPAHTCLTCSVETPGTLPRPTARYICCFLCPAAYHPGEWCLPAGSKEFAPNWIVCPRHVLDDVPPLQTIPPSLRLSVPSPTLATMFRPTNVSWCFICSKGGRIICCETCPASFHEECLKIDEVPDKFVCEDCMNGRFPRYGEIVWARLPPNLNSAKRGSATVKDDVKPGSADYASLTVGMYWWPGEVVHPRHLPAGSSHLTAITDGTAYQAVLSEDSAHHTAADEHSLGLFPIRLFGLTTPAQPSSEESHSNQSLLLPVVLWTTRARLFPYEEGDDKRDDNSSSDSSSSDGECGARRRRSSCQDDGEDEDPLLQLGTVIDASSKENQQPSPSKQDATLCAAAPNSPVTKSPNLRTRFDRRQRLRPLKDGAANREVSENNCSKVNPALIARRKQVYNDAVKQAADGWLGRREKFGQLLGRTRRPDYYKPIKVNWPLGSVRIYRLTDTSEAPRCECKPEAGVAPCGPLSNCINRELHYECLPSVCPNGEACQNQRFTKRLYPAQRPFWTGSERGWGLKTLTPIQEGEFVNEYIGDLIDEEEANRRLRFAHENNVTNYYMMKLDSQRIIDAGPKGNLSRFMNHSCDPNLNTQKWTVNGDNRIGLFAVREIAAGEELTFNYNFVALGQERLHCRCGASNCVGFLGASTTTNGSHANPRAGDDEPGTTSHTSRVKRHDGTGGATDGSNAHDSTGGKSSAGWSNASALNGRATQLSELVLIREERHERVCYRCAQSVPPAKAPLMIEAKGEQEEPKSTELPIKMRLSSKRGLKRELEELVADAIHCSPIKEPSFRPVVGTAERPAHVTDETAVAVAAPNENALMKKGETATLIHCTKPDCPKVYHLQCLDLDSPPVGRWFCPWHHCDACGRPSHIFCCLCPASFCLAHVEGSIAILPPSVVTGKSATIRRLCRSDPKLKNQSGAAGKHSVSDCRLLARVVCQSHSDLIRETTEQLMKKPAVVSGSIRKPLSSLDVPSNTSVQPTRVRTRQSEPKSTSRPMRPPPPISFAKRGRFLSLRPLHTSACIARARSLNAYTLELKTRFGPTLRRHRSTVQVTNQACSSTAVASKA</sequence>
<dbReference type="Pfam" id="PF17982">
    <property type="entry name" value="C5HCH"/>
    <property type="match status" value="1"/>
</dbReference>
<dbReference type="SMART" id="SM00317">
    <property type="entry name" value="SET"/>
    <property type="match status" value="1"/>
</dbReference>
<dbReference type="SMART" id="SM00570">
    <property type="entry name" value="AWS"/>
    <property type="match status" value="1"/>
</dbReference>
<name>A0A8S9YY69_9TREM</name>
<keyword evidence="3" id="KW-0158">Chromosome</keyword>
<reference evidence="17" key="1">
    <citation type="submission" date="2019-07" db="EMBL/GenBank/DDBJ databases">
        <title>Annotation for the trematode Paragonimus miyazaki's.</title>
        <authorList>
            <person name="Choi Y.-J."/>
        </authorList>
    </citation>
    <scope>NUCLEOTIDE SEQUENCE</scope>
    <source>
        <strain evidence="17">Japan</strain>
    </source>
</reference>
<evidence type="ECO:0000313" key="17">
    <source>
        <dbReference type="EMBL" id="KAF7257901.1"/>
    </source>
</evidence>
<feature type="domain" description="SET" evidence="13">
    <location>
        <begin position="1228"/>
        <end position="1350"/>
    </location>
</feature>
<dbReference type="Proteomes" id="UP000822476">
    <property type="component" value="Unassembled WGS sequence"/>
</dbReference>
<keyword evidence="18" id="KW-1185">Reference proteome</keyword>
<evidence type="ECO:0000256" key="6">
    <source>
        <dbReference type="ARBA" id="ARBA00022679"/>
    </source>
</evidence>
<dbReference type="GO" id="GO:0005634">
    <property type="term" value="C:nucleus"/>
    <property type="evidence" value="ECO:0007669"/>
    <property type="project" value="UniProtKB-SubCell"/>
</dbReference>
<evidence type="ECO:0000256" key="7">
    <source>
        <dbReference type="ARBA" id="ARBA00022691"/>
    </source>
</evidence>
<dbReference type="GO" id="GO:0005694">
    <property type="term" value="C:chromosome"/>
    <property type="evidence" value="ECO:0007669"/>
    <property type="project" value="UniProtKB-SubCell"/>
</dbReference>
<comment type="caution">
    <text evidence="17">The sequence shown here is derived from an EMBL/GenBank/DDBJ whole genome shotgun (WGS) entry which is preliminary data.</text>
</comment>
<feature type="domain" description="AWS" evidence="16">
    <location>
        <begin position="1179"/>
        <end position="1230"/>
    </location>
</feature>
<evidence type="ECO:0000259" key="15">
    <source>
        <dbReference type="PROSITE" id="PS50868"/>
    </source>
</evidence>
<keyword evidence="5" id="KW-0489">Methyltransferase</keyword>
<comment type="subcellular location">
    <subcellularLocation>
        <location evidence="2">Chromosome</location>
    </subcellularLocation>
    <subcellularLocation>
        <location evidence="1">Nucleus</location>
    </subcellularLocation>
</comment>
<feature type="domain" description="Post-SET" evidence="15">
    <location>
        <begin position="1357"/>
        <end position="1373"/>
    </location>
</feature>
<evidence type="ECO:0000256" key="2">
    <source>
        <dbReference type="ARBA" id="ARBA00004286"/>
    </source>
</evidence>
<feature type="compositionally biased region" description="Basic and acidic residues" evidence="12">
    <location>
        <begin position="1087"/>
        <end position="1108"/>
    </location>
</feature>
<dbReference type="Pfam" id="PF17907">
    <property type="entry name" value="AWS"/>
    <property type="match status" value="1"/>
</dbReference>
<dbReference type="Pfam" id="PF00856">
    <property type="entry name" value="SET"/>
    <property type="match status" value="1"/>
</dbReference>
<dbReference type="CDD" id="cd19173">
    <property type="entry name" value="SET_NSD"/>
    <property type="match status" value="1"/>
</dbReference>
<dbReference type="Gene3D" id="2.170.270.10">
    <property type="entry name" value="SET domain"/>
    <property type="match status" value="1"/>
</dbReference>
<dbReference type="EMBL" id="JTDE01002072">
    <property type="protein sequence ID" value="KAF7257901.1"/>
    <property type="molecule type" value="Genomic_DNA"/>
</dbReference>
<evidence type="ECO:0000259" key="13">
    <source>
        <dbReference type="PROSITE" id="PS50280"/>
    </source>
</evidence>
<accession>A0A8S9YY69</accession>
<organism evidence="17 18">
    <name type="scientific">Paragonimus skrjabini miyazakii</name>
    <dbReference type="NCBI Taxonomy" id="59628"/>
    <lineage>
        <taxon>Eukaryota</taxon>
        <taxon>Metazoa</taxon>
        <taxon>Spiralia</taxon>
        <taxon>Lophotrochozoa</taxon>
        <taxon>Platyhelminthes</taxon>
        <taxon>Trematoda</taxon>
        <taxon>Digenea</taxon>
        <taxon>Plagiorchiida</taxon>
        <taxon>Troglotremata</taxon>
        <taxon>Troglotrematidae</taxon>
        <taxon>Paragonimus</taxon>
    </lineage>
</organism>
<evidence type="ECO:0000259" key="16">
    <source>
        <dbReference type="PROSITE" id="PS51215"/>
    </source>
</evidence>
<evidence type="ECO:0000256" key="11">
    <source>
        <dbReference type="ARBA" id="ARBA00023242"/>
    </source>
</evidence>
<keyword evidence="7" id="KW-0949">S-adenosyl-L-methionine</keyword>
<evidence type="ECO:0000259" key="14">
    <source>
        <dbReference type="PROSITE" id="PS50812"/>
    </source>
</evidence>
<feature type="compositionally biased region" description="Polar residues" evidence="12">
    <location>
        <begin position="503"/>
        <end position="520"/>
    </location>
</feature>
<dbReference type="PROSITE" id="PS01359">
    <property type="entry name" value="ZF_PHD_1"/>
    <property type="match status" value="1"/>
</dbReference>
<protein>
    <recommendedName>
        <fullName evidence="19">Histone-lysine N-methyltransferase</fullName>
    </recommendedName>
</protein>
<feature type="region of interest" description="Disordered" evidence="12">
    <location>
        <begin position="1"/>
        <end position="48"/>
    </location>
</feature>
<feature type="region of interest" description="Disordered" evidence="12">
    <location>
        <begin position="388"/>
        <end position="458"/>
    </location>
</feature>
<feature type="region of interest" description="Disordered" evidence="12">
    <location>
        <begin position="1377"/>
        <end position="1428"/>
    </location>
</feature>
<dbReference type="Gene3D" id="3.30.40.10">
    <property type="entry name" value="Zinc/RING finger domain, C3HC4 (zinc finger)"/>
    <property type="match status" value="3"/>
</dbReference>
<dbReference type="PROSITE" id="PS50280">
    <property type="entry name" value="SET"/>
    <property type="match status" value="1"/>
</dbReference>
<dbReference type="GO" id="GO:0032259">
    <property type="term" value="P:methylation"/>
    <property type="evidence" value="ECO:0007669"/>
    <property type="project" value="UniProtKB-KW"/>
</dbReference>
<feature type="compositionally biased region" description="Polar residues" evidence="12">
    <location>
        <begin position="1056"/>
        <end position="1067"/>
    </location>
</feature>
<feature type="compositionally biased region" description="Polar residues" evidence="12">
    <location>
        <begin position="14"/>
        <end position="33"/>
    </location>
</feature>
<evidence type="ECO:0000256" key="4">
    <source>
        <dbReference type="ARBA" id="ARBA00022553"/>
    </source>
</evidence>
<evidence type="ECO:0000256" key="8">
    <source>
        <dbReference type="ARBA" id="ARBA00022723"/>
    </source>
</evidence>
<dbReference type="InterPro" id="IPR013083">
    <property type="entry name" value="Znf_RING/FYVE/PHD"/>
</dbReference>
<evidence type="ECO:0000313" key="18">
    <source>
        <dbReference type="Proteomes" id="UP000822476"/>
    </source>
</evidence>
<dbReference type="SUPFAM" id="SSF82199">
    <property type="entry name" value="SET domain"/>
    <property type="match status" value="1"/>
</dbReference>
<dbReference type="CDD" id="cd15567">
    <property type="entry name" value="PHD4_NSD"/>
    <property type="match status" value="1"/>
</dbReference>
<dbReference type="GO" id="GO:0016279">
    <property type="term" value="F:protein-lysine N-methyltransferase activity"/>
    <property type="evidence" value="ECO:0007669"/>
    <property type="project" value="UniProtKB-ARBA"/>
</dbReference>
<dbReference type="SMART" id="SM00508">
    <property type="entry name" value="PostSET"/>
    <property type="match status" value="1"/>
</dbReference>
<dbReference type="GO" id="GO:0008270">
    <property type="term" value="F:zinc ion binding"/>
    <property type="evidence" value="ECO:0007669"/>
    <property type="project" value="UniProtKB-KW"/>
</dbReference>
<feature type="compositionally biased region" description="Basic residues" evidence="12">
    <location>
        <begin position="432"/>
        <end position="443"/>
    </location>
</feature>
<dbReference type="CDD" id="cd15566">
    <property type="entry name" value="PHD3_NSD"/>
    <property type="match status" value="1"/>
</dbReference>
<gene>
    <name evidence="17" type="ORF">EG68_05050</name>
</gene>
<dbReference type="InterPro" id="IPR019786">
    <property type="entry name" value="Zinc_finger_PHD-type_CS"/>
</dbReference>
<dbReference type="PROSITE" id="PS50812">
    <property type="entry name" value="PWWP"/>
    <property type="match status" value="1"/>
</dbReference>
<evidence type="ECO:0000256" key="5">
    <source>
        <dbReference type="ARBA" id="ARBA00022603"/>
    </source>
</evidence>
<dbReference type="Pfam" id="PF22908">
    <property type="entry name" value="PHD_NSD"/>
    <property type="match status" value="1"/>
</dbReference>
<keyword evidence="11" id="KW-0539">Nucleus</keyword>
<feature type="region of interest" description="Disordered" evidence="12">
    <location>
        <begin position="1055"/>
        <end position="1109"/>
    </location>
</feature>
<dbReference type="InterPro" id="IPR041306">
    <property type="entry name" value="C5HCH"/>
</dbReference>
<dbReference type="PROSITE" id="PS51215">
    <property type="entry name" value="AWS"/>
    <property type="match status" value="1"/>
</dbReference>
<dbReference type="PROSITE" id="PS50868">
    <property type="entry name" value="POST_SET"/>
    <property type="match status" value="1"/>
</dbReference>
<dbReference type="InterPro" id="IPR011011">
    <property type="entry name" value="Znf_FYVE_PHD"/>
</dbReference>
<evidence type="ECO:0008006" key="19">
    <source>
        <dbReference type="Google" id="ProtNLM"/>
    </source>
</evidence>
<dbReference type="InterPro" id="IPR050777">
    <property type="entry name" value="SET2_Histone-Lys_MeTrsfase"/>
</dbReference>
<dbReference type="SUPFAM" id="SSF57903">
    <property type="entry name" value="FYVE/PHD zinc finger"/>
    <property type="match status" value="3"/>
</dbReference>
<evidence type="ECO:0000256" key="10">
    <source>
        <dbReference type="ARBA" id="ARBA00022833"/>
    </source>
</evidence>
<feature type="region of interest" description="Disordered" evidence="12">
    <location>
        <begin position="93"/>
        <end position="149"/>
    </location>
</feature>
<dbReference type="InterPro" id="IPR055198">
    <property type="entry name" value="NSD_PHD"/>
</dbReference>
<evidence type="ECO:0000256" key="9">
    <source>
        <dbReference type="ARBA" id="ARBA00022771"/>
    </source>
</evidence>
<evidence type="ECO:0000256" key="3">
    <source>
        <dbReference type="ARBA" id="ARBA00022454"/>
    </source>
</evidence>
<keyword evidence="6" id="KW-0808">Transferase</keyword>
<dbReference type="SMART" id="SM00249">
    <property type="entry name" value="PHD"/>
    <property type="match status" value="5"/>
</dbReference>
<dbReference type="GO" id="GO:0140938">
    <property type="term" value="F:histone H3 methyltransferase activity"/>
    <property type="evidence" value="ECO:0007669"/>
    <property type="project" value="UniProtKB-ARBA"/>
</dbReference>
<dbReference type="PANTHER" id="PTHR22884">
    <property type="entry name" value="SET DOMAIN PROTEINS"/>
    <property type="match status" value="1"/>
</dbReference>
<feature type="compositionally biased region" description="Low complexity" evidence="12">
    <location>
        <begin position="420"/>
        <end position="431"/>
    </location>
</feature>
<dbReference type="InterPro" id="IPR001965">
    <property type="entry name" value="Znf_PHD"/>
</dbReference>
<dbReference type="CDD" id="cd15568">
    <property type="entry name" value="PHD5_NSD"/>
    <property type="match status" value="1"/>
</dbReference>
<dbReference type="InterPro" id="IPR001214">
    <property type="entry name" value="SET_dom"/>
</dbReference>
<feature type="compositionally biased region" description="Polar residues" evidence="12">
    <location>
        <begin position="1412"/>
        <end position="1428"/>
    </location>
</feature>
<dbReference type="InterPro" id="IPR046341">
    <property type="entry name" value="SET_dom_sf"/>
</dbReference>
<feature type="region of interest" description="Disordered" evidence="12">
    <location>
        <begin position="1693"/>
        <end position="1734"/>
    </location>
</feature>
<evidence type="ECO:0000256" key="1">
    <source>
        <dbReference type="ARBA" id="ARBA00004123"/>
    </source>
</evidence>
<feature type="domain" description="PWWP" evidence="14">
    <location>
        <begin position="911"/>
        <end position="1006"/>
    </location>
</feature>
<dbReference type="InterPro" id="IPR003616">
    <property type="entry name" value="Post-SET_dom"/>
</dbReference>
<feature type="compositionally biased region" description="Polar residues" evidence="12">
    <location>
        <begin position="1700"/>
        <end position="1711"/>
    </location>
</feature>
<dbReference type="InterPro" id="IPR000313">
    <property type="entry name" value="PWWP_dom"/>
</dbReference>
<evidence type="ECO:0000256" key="12">
    <source>
        <dbReference type="SAM" id="MobiDB-lite"/>
    </source>
</evidence>
<feature type="region of interest" description="Disordered" evidence="12">
    <location>
        <begin position="1004"/>
        <end position="1042"/>
    </location>
</feature>
<keyword evidence="4" id="KW-0597">Phosphoprotein</keyword>
<proteinExistence type="predicted"/>
<keyword evidence="9" id="KW-0863">Zinc-finger</keyword>